<accession>A0ABQ0I285</accession>
<proteinExistence type="predicted"/>
<dbReference type="Proteomes" id="UP000008372">
    <property type="component" value="Unassembled WGS sequence"/>
</dbReference>
<reference evidence="1 2" key="1">
    <citation type="journal article" date="2014" name="Environ. Microbiol.">
        <title>Comparative genomics of the marine bacterial genus Glaciecola reveals the high degree of genomic diversity and genomic characteristic for cold adaptation.</title>
        <authorList>
            <person name="Qin Q.L."/>
            <person name="Xie B.B."/>
            <person name="Yu Y."/>
            <person name="Shu Y.L."/>
            <person name="Rong J.C."/>
            <person name="Zhang Y.J."/>
            <person name="Zhao D.L."/>
            <person name="Chen X.L."/>
            <person name="Zhang X.Y."/>
            <person name="Chen B."/>
            <person name="Zhou B.C."/>
            <person name="Zhang Y.Z."/>
        </authorList>
    </citation>
    <scope>NUCLEOTIDE SEQUENCE [LARGE SCALE GENOMIC DNA]</scope>
    <source>
        <strain evidence="1 2">NO2</strain>
    </source>
</reference>
<dbReference type="EMBL" id="BAEK01000011">
    <property type="protein sequence ID" value="GAC03426.1"/>
    <property type="molecule type" value="Genomic_DNA"/>
</dbReference>
<gene>
    <name evidence="1" type="ORF">GAGA_0561</name>
</gene>
<organism evidence="1 2">
    <name type="scientific">Paraglaciecola agarilytica NO2</name>
    <dbReference type="NCBI Taxonomy" id="1125747"/>
    <lineage>
        <taxon>Bacteria</taxon>
        <taxon>Pseudomonadati</taxon>
        <taxon>Pseudomonadota</taxon>
        <taxon>Gammaproteobacteria</taxon>
        <taxon>Alteromonadales</taxon>
        <taxon>Alteromonadaceae</taxon>
        <taxon>Paraglaciecola</taxon>
    </lineage>
</organism>
<keyword evidence="2" id="KW-1185">Reference proteome</keyword>
<evidence type="ECO:0000313" key="2">
    <source>
        <dbReference type="Proteomes" id="UP000008372"/>
    </source>
</evidence>
<protein>
    <submittedName>
        <fullName evidence="1">Uncharacterized protein</fullName>
    </submittedName>
</protein>
<comment type="caution">
    <text evidence="1">The sequence shown here is derived from an EMBL/GenBank/DDBJ whole genome shotgun (WGS) entry which is preliminary data.</text>
</comment>
<name>A0ABQ0I285_9ALTE</name>
<evidence type="ECO:0000313" key="1">
    <source>
        <dbReference type="EMBL" id="GAC03426.1"/>
    </source>
</evidence>
<sequence>MSEALDDKSVLSHKIIRTMLSSIFRIFRINIELPQMFEAGWPD</sequence>